<sequence length="193" mass="22736">MKFELPKLGYSYDALEPYIDAKTMEIHHTKHHQAYIDKLNAVLEKYPDLGSMTIEELLKNLDTLKVEEADRTAIRNHGGGYLNHSLFWIIMDPSNQKNESLITDITATFGSLDDFKKQFTDIATKQFGSGWAWLVRDEQEKLQLYSTSNQDSPYLRGHTPLISLDVWEHAYYLKYQNRRPEYIENWWQVIKFI</sequence>
<feature type="binding site" evidence="5">
    <location>
        <position position="27"/>
    </location>
    <ligand>
        <name>Mn(2+)</name>
        <dbReference type="ChEBI" id="CHEBI:29035"/>
    </ligand>
</feature>
<dbReference type="InterPro" id="IPR019831">
    <property type="entry name" value="Mn/Fe_SOD_N"/>
</dbReference>
<evidence type="ECO:0000259" key="8">
    <source>
        <dbReference type="Pfam" id="PF02777"/>
    </source>
</evidence>
<dbReference type="InterPro" id="IPR036324">
    <property type="entry name" value="Mn/Fe_SOD_N_sf"/>
</dbReference>
<comment type="catalytic activity">
    <reaction evidence="6">
        <text>2 superoxide + 2 H(+) = H2O2 + O2</text>
        <dbReference type="Rhea" id="RHEA:20696"/>
        <dbReference type="ChEBI" id="CHEBI:15378"/>
        <dbReference type="ChEBI" id="CHEBI:15379"/>
        <dbReference type="ChEBI" id="CHEBI:16240"/>
        <dbReference type="ChEBI" id="CHEBI:18421"/>
        <dbReference type="EC" id="1.15.1.1"/>
    </reaction>
</comment>
<keyword evidence="4 6" id="KW-0560">Oxidoreductase</keyword>
<organism evidence="9 10">
    <name type="scientific">Candidatus Yanofskybacteria bacterium RIFCSPHIGHO2_01_FULL_41_21</name>
    <dbReference type="NCBI Taxonomy" id="1802660"/>
    <lineage>
        <taxon>Bacteria</taxon>
        <taxon>Candidatus Yanofskyibacteriota</taxon>
    </lineage>
</organism>
<feature type="binding site" evidence="5">
    <location>
        <position position="165"/>
    </location>
    <ligand>
        <name>Mn(2+)</name>
        <dbReference type="ChEBI" id="CHEBI:29035"/>
    </ligand>
</feature>
<name>A0A1F8E9S2_9BACT</name>
<evidence type="ECO:0000256" key="1">
    <source>
        <dbReference type="ARBA" id="ARBA00008714"/>
    </source>
</evidence>
<evidence type="ECO:0000313" key="9">
    <source>
        <dbReference type="EMBL" id="OGM97367.1"/>
    </source>
</evidence>
<dbReference type="SUPFAM" id="SSF54719">
    <property type="entry name" value="Fe,Mn superoxide dismutase (SOD), C-terminal domain"/>
    <property type="match status" value="1"/>
</dbReference>
<keyword evidence="3 5" id="KW-0479">Metal-binding</keyword>
<dbReference type="GO" id="GO:0005737">
    <property type="term" value="C:cytoplasm"/>
    <property type="evidence" value="ECO:0007669"/>
    <property type="project" value="TreeGrafter"/>
</dbReference>
<feature type="binding site" evidence="5">
    <location>
        <position position="169"/>
    </location>
    <ligand>
        <name>Mn(2+)</name>
        <dbReference type="ChEBI" id="CHEBI:29035"/>
    </ligand>
</feature>
<dbReference type="InterPro" id="IPR019833">
    <property type="entry name" value="Mn/Fe_SOD_BS"/>
</dbReference>
<proteinExistence type="inferred from homology"/>
<dbReference type="PROSITE" id="PS00088">
    <property type="entry name" value="SOD_MN"/>
    <property type="match status" value="1"/>
</dbReference>
<evidence type="ECO:0000259" key="7">
    <source>
        <dbReference type="Pfam" id="PF00081"/>
    </source>
</evidence>
<feature type="domain" description="Manganese/iron superoxide dismutase C-terminal" evidence="8">
    <location>
        <begin position="99"/>
        <end position="192"/>
    </location>
</feature>
<protein>
    <recommendedName>
        <fullName evidence="2 6">Superoxide dismutase</fullName>
        <ecNumber evidence="2 6">1.15.1.1</ecNumber>
    </recommendedName>
</protein>
<dbReference type="PIRSF" id="PIRSF000349">
    <property type="entry name" value="SODismutase"/>
    <property type="match status" value="1"/>
</dbReference>
<dbReference type="STRING" id="1802660.A2735_03290"/>
<comment type="function">
    <text evidence="6">Destroys radicals which are normally produced within the cells and which are toxic to biological systems.</text>
</comment>
<comment type="similarity">
    <text evidence="1 6">Belongs to the iron/manganese superoxide dismutase family.</text>
</comment>
<reference evidence="9 10" key="1">
    <citation type="journal article" date="2016" name="Nat. Commun.">
        <title>Thousands of microbial genomes shed light on interconnected biogeochemical processes in an aquifer system.</title>
        <authorList>
            <person name="Anantharaman K."/>
            <person name="Brown C.T."/>
            <person name="Hug L.A."/>
            <person name="Sharon I."/>
            <person name="Castelle C.J."/>
            <person name="Probst A.J."/>
            <person name="Thomas B.C."/>
            <person name="Singh A."/>
            <person name="Wilkins M.J."/>
            <person name="Karaoz U."/>
            <person name="Brodie E.L."/>
            <person name="Williams K.H."/>
            <person name="Hubbard S.S."/>
            <person name="Banfield J.F."/>
        </authorList>
    </citation>
    <scope>NUCLEOTIDE SEQUENCE [LARGE SCALE GENOMIC DNA]</scope>
</reference>
<dbReference type="InterPro" id="IPR019832">
    <property type="entry name" value="Mn/Fe_SOD_C"/>
</dbReference>
<evidence type="ECO:0000256" key="3">
    <source>
        <dbReference type="ARBA" id="ARBA00022723"/>
    </source>
</evidence>
<dbReference type="PRINTS" id="PR01703">
    <property type="entry name" value="MNSODISMTASE"/>
</dbReference>
<evidence type="ECO:0000256" key="6">
    <source>
        <dbReference type="RuleBase" id="RU000414"/>
    </source>
</evidence>
<dbReference type="GO" id="GO:0004784">
    <property type="term" value="F:superoxide dismutase activity"/>
    <property type="evidence" value="ECO:0007669"/>
    <property type="project" value="UniProtKB-EC"/>
</dbReference>
<evidence type="ECO:0000256" key="2">
    <source>
        <dbReference type="ARBA" id="ARBA00012682"/>
    </source>
</evidence>
<evidence type="ECO:0000256" key="4">
    <source>
        <dbReference type="ARBA" id="ARBA00023002"/>
    </source>
</evidence>
<dbReference type="AlphaFoldDB" id="A0A1F8E9S2"/>
<dbReference type="Pfam" id="PF00081">
    <property type="entry name" value="Sod_Fe_N"/>
    <property type="match status" value="1"/>
</dbReference>
<dbReference type="Gene3D" id="3.55.40.20">
    <property type="entry name" value="Iron/manganese superoxide dismutase, C-terminal domain"/>
    <property type="match status" value="1"/>
</dbReference>
<gene>
    <name evidence="9" type="ORF">A2735_03290</name>
</gene>
<evidence type="ECO:0000313" key="10">
    <source>
        <dbReference type="Proteomes" id="UP000178520"/>
    </source>
</evidence>
<dbReference type="EC" id="1.15.1.1" evidence="2 6"/>
<dbReference type="FunFam" id="1.10.287.990:FF:000001">
    <property type="entry name" value="Superoxide dismutase"/>
    <property type="match status" value="1"/>
</dbReference>
<dbReference type="InterPro" id="IPR036314">
    <property type="entry name" value="SOD_C_sf"/>
</dbReference>
<dbReference type="PANTHER" id="PTHR43595">
    <property type="entry name" value="37S RIBOSOMAL PROTEIN S26, MITOCHONDRIAL"/>
    <property type="match status" value="1"/>
</dbReference>
<dbReference type="Pfam" id="PF02777">
    <property type="entry name" value="Sod_Fe_C"/>
    <property type="match status" value="1"/>
</dbReference>
<dbReference type="InterPro" id="IPR001189">
    <property type="entry name" value="Mn/Fe_SOD"/>
</dbReference>
<evidence type="ECO:0000256" key="5">
    <source>
        <dbReference type="PIRSR" id="PIRSR000349-1"/>
    </source>
</evidence>
<feature type="domain" description="Manganese/iron superoxide dismutase N-terminal" evidence="7">
    <location>
        <begin position="2"/>
        <end position="91"/>
    </location>
</feature>
<dbReference type="SUPFAM" id="SSF46609">
    <property type="entry name" value="Fe,Mn superoxide dismutase (SOD), N-terminal domain"/>
    <property type="match status" value="1"/>
</dbReference>
<comment type="caution">
    <text evidence="9">The sequence shown here is derived from an EMBL/GenBank/DDBJ whole genome shotgun (WGS) entry which is preliminary data.</text>
</comment>
<dbReference type="Proteomes" id="UP000178520">
    <property type="component" value="Unassembled WGS sequence"/>
</dbReference>
<dbReference type="EMBL" id="MGJA01000013">
    <property type="protein sequence ID" value="OGM97367.1"/>
    <property type="molecule type" value="Genomic_DNA"/>
</dbReference>
<dbReference type="GO" id="GO:0046872">
    <property type="term" value="F:metal ion binding"/>
    <property type="evidence" value="ECO:0007669"/>
    <property type="project" value="UniProtKB-KW"/>
</dbReference>
<dbReference type="Gene3D" id="1.10.287.990">
    <property type="entry name" value="Fe,Mn superoxide dismutase (SOD) domain"/>
    <property type="match status" value="1"/>
</dbReference>
<dbReference type="PANTHER" id="PTHR43595:SF2">
    <property type="entry name" value="SMALL RIBOSOMAL SUBUNIT PROTEIN MS42"/>
    <property type="match status" value="1"/>
</dbReference>
<feature type="binding site" evidence="5">
    <location>
        <position position="84"/>
    </location>
    <ligand>
        <name>Mn(2+)</name>
        <dbReference type="ChEBI" id="CHEBI:29035"/>
    </ligand>
</feature>
<accession>A0A1F8E9S2</accession>